<dbReference type="OrthoDB" id="7790673at2759"/>
<organism>
    <name type="scientific">Culex quinquefasciatus</name>
    <name type="common">Southern house mosquito</name>
    <name type="synonym">Culex pungens</name>
    <dbReference type="NCBI Taxonomy" id="7176"/>
    <lineage>
        <taxon>Eukaryota</taxon>
        <taxon>Metazoa</taxon>
        <taxon>Ecdysozoa</taxon>
        <taxon>Arthropoda</taxon>
        <taxon>Hexapoda</taxon>
        <taxon>Insecta</taxon>
        <taxon>Pterygota</taxon>
        <taxon>Neoptera</taxon>
        <taxon>Endopterygota</taxon>
        <taxon>Diptera</taxon>
        <taxon>Nematocera</taxon>
        <taxon>Culicoidea</taxon>
        <taxon>Culicidae</taxon>
        <taxon>Culicinae</taxon>
        <taxon>Culicini</taxon>
        <taxon>Culex</taxon>
        <taxon>Culex</taxon>
    </lineage>
</organism>
<dbReference type="EnsemblMetazoa" id="CPIJ012062-RA">
    <property type="protein sequence ID" value="CPIJ012062-PA"/>
    <property type="gene ID" value="CPIJ012062"/>
</dbReference>
<keyword evidence="6" id="KW-1185">Reference proteome</keyword>
<sequence>MDKTRKNTLKMVFGNAAKVPAHVDVLRFTANVLKIPATDVHSIYRDENDRCFYVKFLDEPTFVEFTGRIEEQYRFVHSDGQVAVVKLEVASRLFRYVRIFNLPPEIEEKDISAVLSQFGTIRQHVRERYPTEYGYTVYSGVRGVHMEIAKEIPPNLYIGHFKARLYYEGLKNRCFYCKLEGHIKVNCPKIASLKSSTPAGSFSAIVAGAIAANATDLTLPTDMTTLTPQNKPPIQPRDPDRGISPTPEEAGDDSEMDDDDEDEREEESGADESPDLGGDKHRKPRSSSRNVLEQLENRSRSRSLIRPEATYATSS</sequence>
<reference evidence="4" key="1">
    <citation type="submission" date="2007-03" db="EMBL/GenBank/DDBJ databases">
        <title>Annotation of Culex pipiens quinquefasciatus.</title>
        <authorList>
            <consortium name="The Broad Institute Genome Sequencing Platform"/>
            <person name="Atkinson P.W."/>
            <person name="Hemingway J."/>
            <person name="Christensen B.M."/>
            <person name="Higgs S."/>
            <person name="Kodira C."/>
            <person name="Hannick L."/>
            <person name="Megy K."/>
            <person name="O'Leary S."/>
            <person name="Pearson M."/>
            <person name="Haas B.J."/>
            <person name="Mauceli E."/>
            <person name="Wortman J.R."/>
            <person name="Lee N.H."/>
            <person name="Guigo R."/>
            <person name="Stanke M."/>
            <person name="Alvarado L."/>
            <person name="Amedeo P."/>
            <person name="Antoine C.H."/>
            <person name="Arensburger P."/>
            <person name="Bidwell S.L."/>
            <person name="Crawford M."/>
            <person name="Camaro F."/>
            <person name="Devon K."/>
            <person name="Engels R."/>
            <person name="Hammond M."/>
            <person name="Howarth C."/>
            <person name="Koehrsen M."/>
            <person name="Lawson D."/>
            <person name="Montgomery P."/>
            <person name="Nene V."/>
            <person name="Nusbaum C."/>
            <person name="Puiu D."/>
            <person name="Romero-Severson J."/>
            <person name="Severson D.W."/>
            <person name="Shumway M."/>
            <person name="Sisk P."/>
            <person name="Stolte C."/>
            <person name="Zeng Q."/>
            <person name="Eisenstadt E."/>
            <person name="Fraser-Liggett C."/>
            <person name="Strausberg R."/>
            <person name="Galagan J."/>
            <person name="Birren B."/>
            <person name="Collins F.H."/>
        </authorList>
    </citation>
    <scope>NUCLEOTIDE SEQUENCE [LARGE SCALE GENOMIC DNA]</scope>
    <source>
        <strain evidence="4">JHB</strain>
    </source>
</reference>
<proteinExistence type="predicted"/>
<dbReference type="VEuPathDB" id="VectorBase:CPIJ012062"/>
<evidence type="ECO:0000313" key="4">
    <source>
        <dbReference type="EMBL" id="EDS37046.1"/>
    </source>
</evidence>
<evidence type="ECO:0000313" key="6">
    <source>
        <dbReference type="Proteomes" id="UP000002320"/>
    </source>
</evidence>
<feature type="region of interest" description="Disordered" evidence="2">
    <location>
        <begin position="221"/>
        <end position="315"/>
    </location>
</feature>
<evidence type="ECO:0000259" key="3">
    <source>
        <dbReference type="PROSITE" id="PS50158"/>
    </source>
</evidence>
<keyword evidence="1" id="KW-0863">Zinc-finger</keyword>
<dbReference type="SMART" id="SM00343">
    <property type="entry name" value="ZnF_C2HC"/>
    <property type="match status" value="1"/>
</dbReference>
<feature type="compositionally biased region" description="Acidic residues" evidence="2">
    <location>
        <begin position="249"/>
        <end position="274"/>
    </location>
</feature>
<evidence type="ECO:0000256" key="2">
    <source>
        <dbReference type="SAM" id="MobiDB-lite"/>
    </source>
</evidence>
<dbReference type="SUPFAM" id="SSF54928">
    <property type="entry name" value="RNA-binding domain, RBD"/>
    <property type="match status" value="1"/>
</dbReference>
<dbReference type="InterPro" id="IPR001878">
    <property type="entry name" value="Znf_CCHC"/>
</dbReference>
<dbReference type="Proteomes" id="UP000002320">
    <property type="component" value="Unassembled WGS sequence"/>
</dbReference>
<dbReference type="InterPro" id="IPR035979">
    <property type="entry name" value="RBD_domain_sf"/>
</dbReference>
<reference evidence="5" key="2">
    <citation type="submission" date="2021-02" db="UniProtKB">
        <authorList>
            <consortium name="EnsemblMetazoa"/>
        </authorList>
    </citation>
    <scope>IDENTIFICATION</scope>
    <source>
        <strain evidence="5">JHB</strain>
    </source>
</reference>
<dbReference type="SUPFAM" id="SSF57756">
    <property type="entry name" value="Retrovirus zinc finger-like domains"/>
    <property type="match status" value="1"/>
</dbReference>
<evidence type="ECO:0000256" key="1">
    <source>
        <dbReference type="PROSITE-ProRule" id="PRU00047"/>
    </source>
</evidence>
<gene>
    <name evidence="5" type="primary">6045021</name>
    <name evidence="4" type="ORF">CpipJ_CPIJ012062</name>
</gene>
<dbReference type="KEGG" id="cqu:CpipJ_CPIJ012062"/>
<feature type="domain" description="CCHC-type" evidence="3">
    <location>
        <begin position="173"/>
        <end position="189"/>
    </location>
</feature>
<dbReference type="InterPro" id="IPR036875">
    <property type="entry name" value="Znf_CCHC_sf"/>
</dbReference>
<accession>B0WYG9</accession>
<evidence type="ECO:0000313" key="5">
    <source>
        <dbReference type="EnsemblMetazoa" id="CPIJ012062-PA"/>
    </source>
</evidence>
<dbReference type="Gene3D" id="4.10.60.10">
    <property type="entry name" value="Zinc finger, CCHC-type"/>
    <property type="match status" value="1"/>
</dbReference>
<keyword evidence="1" id="KW-0862">Zinc</keyword>
<dbReference type="EMBL" id="DS232189">
    <property type="protein sequence ID" value="EDS37046.1"/>
    <property type="molecule type" value="Genomic_DNA"/>
</dbReference>
<dbReference type="PROSITE" id="PS50158">
    <property type="entry name" value="ZF_CCHC"/>
    <property type="match status" value="1"/>
</dbReference>
<dbReference type="GO" id="GO:0003676">
    <property type="term" value="F:nucleic acid binding"/>
    <property type="evidence" value="ECO:0007669"/>
    <property type="project" value="InterPro"/>
</dbReference>
<dbReference type="OMA" id="ENDRCFY"/>
<dbReference type="GO" id="GO:0008270">
    <property type="term" value="F:zinc ion binding"/>
    <property type="evidence" value="ECO:0007669"/>
    <property type="project" value="UniProtKB-KW"/>
</dbReference>
<dbReference type="VEuPathDB" id="VectorBase:CQUJHB016726"/>
<dbReference type="eggNOG" id="ENOG502T6V3">
    <property type="taxonomic scope" value="Eukaryota"/>
</dbReference>
<dbReference type="AlphaFoldDB" id="B0WYG9"/>
<protein>
    <submittedName>
        <fullName evidence="4 5">Pol-like protein</fullName>
    </submittedName>
</protein>
<keyword evidence="1" id="KW-0479">Metal-binding</keyword>
<dbReference type="HOGENOM" id="CLU_883541_0_0_1"/>
<name>B0WYG9_CULQU</name>
<dbReference type="STRING" id="7176.B0WYG9"/>
<dbReference type="InParanoid" id="B0WYG9"/>